<protein>
    <submittedName>
        <fullName evidence="2">Uncharacterized protein</fullName>
    </submittedName>
</protein>
<feature type="region of interest" description="Disordered" evidence="1">
    <location>
        <begin position="18"/>
        <end position="37"/>
    </location>
</feature>
<reference evidence="2" key="1">
    <citation type="journal article" date="2021" name="Nat. Commun.">
        <title>Genetic determinants of endophytism in the Arabidopsis root mycobiome.</title>
        <authorList>
            <person name="Mesny F."/>
            <person name="Miyauchi S."/>
            <person name="Thiergart T."/>
            <person name="Pickel B."/>
            <person name="Atanasova L."/>
            <person name="Karlsson M."/>
            <person name="Huettel B."/>
            <person name="Barry K.W."/>
            <person name="Haridas S."/>
            <person name="Chen C."/>
            <person name="Bauer D."/>
            <person name="Andreopoulos W."/>
            <person name="Pangilinan J."/>
            <person name="LaButti K."/>
            <person name="Riley R."/>
            <person name="Lipzen A."/>
            <person name="Clum A."/>
            <person name="Drula E."/>
            <person name="Henrissat B."/>
            <person name="Kohler A."/>
            <person name="Grigoriev I.V."/>
            <person name="Martin F.M."/>
            <person name="Hacquard S."/>
        </authorList>
    </citation>
    <scope>NUCLEOTIDE SEQUENCE</scope>
    <source>
        <strain evidence="2">MPI-CAGE-AT-0147</strain>
    </source>
</reference>
<gene>
    <name evidence="2" type="ORF">EDB81DRAFT_894930</name>
</gene>
<dbReference type="Proteomes" id="UP000738349">
    <property type="component" value="Unassembled WGS sequence"/>
</dbReference>
<proteinExistence type="predicted"/>
<dbReference type="EMBL" id="JAGMUV010000047">
    <property type="protein sequence ID" value="KAH7110190.1"/>
    <property type="molecule type" value="Genomic_DNA"/>
</dbReference>
<comment type="caution">
    <text evidence="2">The sequence shown here is derived from an EMBL/GenBank/DDBJ whole genome shotgun (WGS) entry which is preliminary data.</text>
</comment>
<evidence type="ECO:0000313" key="2">
    <source>
        <dbReference type="EMBL" id="KAH7110190.1"/>
    </source>
</evidence>
<dbReference type="OrthoDB" id="5077747at2759"/>
<evidence type="ECO:0000313" key="3">
    <source>
        <dbReference type="Proteomes" id="UP000738349"/>
    </source>
</evidence>
<organism evidence="2 3">
    <name type="scientific">Dactylonectria macrodidyma</name>
    <dbReference type="NCBI Taxonomy" id="307937"/>
    <lineage>
        <taxon>Eukaryota</taxon>
        <taxon>Fungi</taxon>
        <taxon>Dikarya</taxon>
        <taxon>Ascomycota</taxon>
        <taxon>Pezizomycotina</taxon>
        <taxon>Sordariomycetes</taxon>
        <taxon>Hypocreomycetidae</taxon>
        <taxon>Hypocreales</taxon>
        <taxon>Nectriaceae</taxon>
        <taxon>Dactylonectria</taxon>
    </lineage>
</organism>
<evidence type="ECO:0000256" key="1">
    <source>
        <dbReference type="SAM" id="MobiDB-lite"/>
    </source>
</evidence>
<accession>A0A9P9CYT5</accession>
<name>A0A9P9CYT5_9HYPO</name>
<keyword evidence="3" id="KW-1185">Reference proteome</keyword>
<dbReference type="AlphaFoldDB" id="A0A9P9CYT5"/>
<feature type="compositionally biased region" description="Basic residues" evidence="1">
    <location>
        <begin position="18"/>
        <end position="30"/>
    </location>
</feature>
<sequence length="1233" mass="142740">MAPRALTIEEKRKRIRERTRKRRMQQRQHRQAQYEEECSHYSTVRRVSRDVDTVPTSTDADVIATHHAIPGHSNFVHLCSVVYDQVFRSFFNPTCDCPHSTNANETEDTQTLREVAQHLQSFLPPLSTVFGESESYDASDSFGQWRRFLSDQPSRPLSFQKSQASLSQTQVSISRQWDIDSVWFGAKSLQAIRSPNSFRLSFLPSPVLNLSTDQVIQPHGLQLAKTRHILLGTFNTKCVRFAAFLFFPNAAASKTPTIKNALSSERQKDLYNRIIIPAAHEAISGPPLQEIPQTYDIAYAKSRSFQEKPGNNRWRADDMGRSFHLQYTIPAQFLMSFWQSIVRRADSLRIPTESGETVAYFQNPRLLFQSHDLKNTFGCKTLEETLGLFEDIVLQAFDPALLDIRSSWLDIGFRDHVSSHSPQSLFRPEPYTLLWKSQCHHHLHAKLSRVNPEARLDATYFRGFLFRDIGDYQAKAKAARGMNPGHPEQSLPAIIRGKAYNCNKEQASVIFSNYQLFQSGFLPLLALNEGMIKDLSSTNQGNQEAPMTQLSRESILKAWNANKRHLKAVSDKKSLANYGIRKEMTFRLDTILTMWAGGYFNPSQNPHVGQLSWNVSLTPDATEHYPFWIVSTEDVNSLIFTQAARFIVPLDHLFRQASLSAAHSSPYLILAFYTSQLFCRLLTHCLDSEQQFPYDNWIWRSRWTVQHRQAHQKRTLLVRQGLGLETSASIFGMPWIPRDCIDWHAGHIDIRTLSQLYVPRTPIQARFTYQANIQSFTTSRVSVEHSLKQWLQDARLEYDRGNDREAERIVDGIVRLAVEEIARAYHHHMLSKLQIYWSRIFPRNGRNGPPPISRLRQGQDESAKQVGRIVNAQTIWEIYNESWSEFAKIHSITESEQMPREIPCWMAKRKYLPHEDGWSEYIFRQLFGRPNPPTWNRCDFLKLYRRFKELWELIGDRAGSFDNRFRRVIGNFIQVAFNSDQSKEIGTNRSLGTWYEHKPTFFRIQFWAPYFSLPESREESPKCPVDDYQSRNLEAPLATACVFITNEQFRSRADTFKQLWLQIVSHGDRLQAMKPKARDQICQEALQCLIELTGVRWTQNGDLKYIVPWKFESSTAKDDGFEDPFRITISSKTGRFASRPHEPTIILPSHHNAVTLTDAILSLPRLSQKTLRQLQCTRMLLDNNSDQYDIRTYLEARWRAREVVTQSDSLLRQFLGQTEPPQTEIEDPQALDM</sequence>